<reference evidence="2" key="1">
    <citation type="journal article" date="2023" name="PLoS Negl. Trop. Dis.">
        <title>A genome sequence for Biomphalaria pfeifferi, the major vector snail for the human-infecting parasite Schistosoma mansoni.</title>
        <authorList>
            <person name="Bu L."/>
            <person name="Lu L."/>
            <person name="Laidemitt M.R."/>
            <person name="Zhang S.M."/>
            <person name="Mutuku M."/>
            <person name="Mkoji G."/>
            <person name="Steinauer M."/>
            <person name="Loker E.S."/>
        </authorList>
    </citation>
    <scope>NUCLEOTIDE SEQUENCE</scope>
    <source>
        <strain evidence="2">KasaAsao</strain>
    </source>
</reference>
<proteinExistence type="predicted"/>
<dbReference type="AlphaFoldDB" id="A0AAD8BJH1"/>
<gene>
    <name evidence="2" type="ORF">Bpfe_015454</name>
</gene>
<dbReference type="Proteomes" id="UP001233172">
    <property type="component" value="Unassembled WGS sequence"/>
</dbReference>
<protein>
    <submittedName>
        <fullName evidence="2">Uncharacterized protein</fullName>
    </submittedName>
</protein>
<keyword evidence="1" id="KW-0812">Transmembrane</keyword>
<organism evidence="2 3">
    <name type="scientific">Biomphalaria pfeifferi</name>
    <name type="common">Bloodfluke planorb</name>
    <name type="synonym">Freshwater snail</name>
    <dbReference type="NCBI Taxonomy" id="112525"/>
    <lineage>
        <taxon>Eukaryota</taxon>
        <taxon>Metazoa</taxon>
        <taxon>Spiralia</taxon>
        <taxon>Lophotrochozoa</taxon>
        <taxon>Mollusca</taxon>
        <taxon>Gastropoda</taxon>
        <taxon>Heterobranchia</taxon>
        <taxon>Euthyneura</taxon>
        <taxon>Panpulmonata</taxon>
        <taxon>Hygrophila</taxon>
        <taxon>Lymnaeoidea</taxon>
        <taxon>Planorbidae</taxon>
        <taxon>Biomphalaria</taxon>
    </lineage>
</organism>
<keyword evidence="1" id="KW-0472">Membrane</keyword>
<reference evidence="2" key="2">
    <citation type="submission" date="2023-04" db="EMBL/GenBank/DDBJ databases">
        <authorList>
            <person name="Bu L."/>
            <person name="Lu L."/>
            <person name="Laidemitt M.R."/>
            <person name="Zhang S.M."/>
            <person name="Mutuku M."/>
            <person name="Mkoji G."/>
            <person name="Steinauer M."/>
            <person name="Loker E.S."/>
        </authorList>
    </citation>
    <scope>NUCLEOTIDE SEQUENCE</scope>
    <source>
        <strain evidence="2">KasaAsao</strain>
        <tissue evidence="2">Whole Snail</tissue>
    </source>
</reference>
<accession>A0AAD8BJH1</accession>
<sequence>MASRGEQKLTAYSDLFCGSSLGVDIEVKVSLFSRVNVRVTLLGMVLFNAISLLQYAN</sequence>
<feature type="transmembrane region" description="Helical" evidence="1">
    <location>
        <begin position="35"/>
        <end position="56"/>
    </location>
</feature>
<keyword evidence="3" id="KW-1185">Reference proteome</keyword>
<dbReference type="EMBL" id="JASAOG010000072">
    <property type="protein sequence ID" value="KAK0055163.1"/>
    <property type="molecule type" value="Genomic_DNA"/>
</dbReference>
<name>A0AAD8BJH1_BIOPF</name>
<evidence type="ECO:0000256" key="1">
    <source>
        <dbReference type="SAM" id="Phobius"/>
    </source>
</evidence>
<keyword evidence="1" id="KW-1133">Transmembrane helix</keyword>
<evidence type="ECO:0000313" key="2">
    <source>
        <dbReference type="EMBL" id="KAK0055163.1"/>
    </source>
</evidence>
<evidence type="ECO:0000313" key="3">
    <source>
        <dbReference type="Proteomes" id="UP001233172"/>
    </source>
</evidence>
<feature type="non-terminal residue" evidence="2">
    <location>
        <position position="57"/>
    </location>
</feature>
<comment type="caution">
    <text evidence="2">The sequence shown here is derived from an EMBL/GenBank/DDBJ whole genome shotgun (WGS) entry which is preliminary data.</text>
</comment>